<dbReference type="AlphaFoldDB" id="A0A1D6L626"/>
<accession>A0A1D6L626</accession>
<gene>
    <name evidence="3" type="primary">LOC100273580</name>
    <name evidence="2" type="ORF">ZEAMMB73_Zm00001d034182</name>
</gene>
<dbReference type="GeneID" id="100273580"/>
<reference evidence="3" key="3">
    <citation type="submission" date="2021-05" db="UniProtKB">
        <authorList>
            <consortium name="EnsemblPlants"/>
        </authorList>
    </citation>
    <scope>IDENTIFICATION</scope>
    <source>
        <strain evidence="3">cv. B73</strain>
    </source>
</reference>
<organism evidence="2">
    <name type="scientific">Zea mays</name>
    <name type="common">Maize</name>
    <dbReference type="NCBI Taxonomy" id="4577"/>
    <lineage>
        <taxon>Eukaryota</taxon>
        <taxon>Viridiplantae</taxon>
        <taxon>Streptophyta</taxon>
        <taxon>Embryophyta</taxon>
        <taxon>Tracheophyta</taxon>
        <taxon>Spermatophyta</taxon>
        <taxon>Magnoliopsida</taxon>
        <taxon>Liliopsida</taxon>
        <taxon>Poales</taxon>
        <taxon>Poaceae</taxon>
        <taxon>PACMAD clade</taxon>
        <taxon>Panicoideae</taxon>
        <taxon>Andropogonodae</taxon>
        <taxon>Andropogoneae</taxon>
        <taxon>Tripsacinae</taxon>
        <taxon>Zea</taxon>
    </lineage>
</organism>
<name>A0A1D6L626_MAIZE</name>
<dbReference type="OMA" id="CMLMDLY"/>
<evidence type="ECO:0000256" key="1">
    <source>
        <dbReference type="SAM" id="MobiDB-lite"/>
    </source>
</evidence>
<dbReference type="Gramene" id="Zm00001eb058620_T001">
    <property type="protein sequence ID" value="Zm00001eb058620_P001"/>
    <property type="gene ID" value="Zm00001eb058620"/>
</dbReference>
<feature type="compositionally biased region" description="Basic and acidic residues" evidence="1">
    <location>
        <begin position="31"/>
        <end position="40"/>
    </location>
</feature>
<keyword evidence="4" id="KW-1185">Reference proteome</keyword>
<dbReference type="EMBL" id="CM007647">
    <property type="protein sequence ID" value="ONM09755.1"/>
    <property type="molecule type" value="Genomic_DNA"/>
</dbReference>
<dbReference type="RefSeq" id="NP_001340568.1">
    <property type="nucleotide sequence ID" value="NM_001353639.1"/>
</dbReference>
<protein>
    <submittedName>
        <fullName evidence="2 3">Uncharacterized protein</fullName>
    </submittedName>
</protein>
<reference evidence="2 4" key="1">
    <citation type="submission" date="2015-12" db="EMBL/GenBank/DDBJ databases">
        <title>Update maize B73 reference genome by single molecule sequencing technologies.</title>
        <authorList>
            <consortium name="Maize Genome Sequencing Project"/>
            <person name="Ware D."/>
        </authorList>
    </citation>
    <scope>NUCLEOTIDE SEQUENCE [LARGE SCALE GENOMIC DNA]</scope>
    <source>
        <strain evidence="4">cv. B73</strain>
        <tissue evidence="2">Seedling</tissue>
    </source>
</reference>
<reference evidence="3" key="2">
    <citation type="submission" date="2019-07" db="EMBL/GenBank/DDBJ databases">
        <authorList>
            <person name="Seetharam A."/>
            <person name="Woodhouse M."/>
            <person name="Cannon E."/>
        </authorList>
    </citation>
    <scope>NUCLEOTIDE SEQUENCE [LARGE SCALE GENOMIC DNA]</scope>
    <source>
        <strain evidence="3">cv. B73</strain>
    </source>
</reference>
<evidence type="ECO:0000313" key="4">
    <source>
        <dbReference type="Proteomes" id="UP000007305"/>
    </source>
</evidence>
<evidence type="ECO:0000313" key="3">
    <source>
        <dbReference type="EnsemblPlants" id="Zm00001eb058620_P001"/>
    </source>
</evidence>
<dbReference type="Proteomes" id="UP000007305">
    <property type="component" value="Chromosome 1"/>
</dbReference>
<evidence type="ECO:0000313" key="2">
    <source>
        <dbReference type="EMBL" id="ONM09755.1"/>
    </source>
</evidence>
<dbReference type="EnsemblPlants" id="Zm00001eb058620_T001">
    <property type="protein sequence ID" value="Zm00001eb058620_P001"/>
    <property type="gene ID" value="Zm00001eb058620"/>
</dbReference>
<sequence length="83" mass="8695">MAGAVAVWLLGAFAKSGRLPEAPAQAAADAEDARRHRGDDGVGAVARVSNGRRVQEKRRRDSGALSGSEETVVCMLMDLYAPA</sequence>
<dbReference type="OrthoDB" id="683342at2759"/>
<proteinExistence type="predicted"/>
<feature type="region of interest" description="Disordered" evidence="1">
    <location>
        <begin position="20"/>
        <end position="66"/>
    </location>
</feature>